<dbReference type="GO" id="GO:0015074">
    <property type="term" value="P:DNA integration"/>
    <property type="evidence" value="ECO:0007669"/>
    <property type="project" value="InterPro"/>
</dbReference>
<dbReference type="PANTHER" id="PTHR34605:SF3">
    <property type="entry name" value="P CELL-TYPE AGGLUTINATION PROTEIN MAP4-LIKE-RELATED"/>
    <property type="match status" value="1"/>
</dbReference>
<name>A0A0C9YI33_9AGAM</name>
<evidence type="ECO:0000313" key="3">
    <source>
        <dbReference type="Proteomes" id="UP000054018"/>
    </source>
</evidence>
<dbReference type="AlphaFoldDB" id="A0A0C9YI33"/>
<dbReference type="STRING" id="765257.A0A0C9YI33"/>
<evidence type="ECO:0000313" key="2">
    <source>
        <dbReference type="EMBL" id="KIK24715.1"/>
    </source>
</evidence>
<reference evidence="2 3" key="1">
    <citation type="submission" date="2014-04" db="EMBL/GenBank/DDBJ databases">
        <authorList>
            <consortium name="DOE Joint Genome Institute"/>
            <person name="Kuo A."/>
            <person name="Kohler A."/>
            <person name="Costa M.D."/>
            <person name="Nagy L.G."/>
            <person name="Floudas D."/>
            <person name="Copeland A."/>
            <person name="Barry K.W."/>
            <person name="Cichocki N."/>
            <person name="Veneault-Fourrey C."/>
            <person name="LaButti K."/>
            <person name="Lindquist E.A."/>
            <person name="Lipzen A."/>
            <person name="Lundell T."/>
            <person name="Morin E."/>
            <person name="Murat C."/>
            <person name="Sun H."/>
            <person name="Tunlid A."/>
            <person name="Henrissat B."/>
            <person name="Grigoriev I.V."/>
            <person name="Hibbett D.S."/>
            <person name="Martin F."/>
            <person name="Nordberg H.P."/>
            <person name="Cantor M.N."/>
            <person name="Hua S.X."/>
        </authorList>
    </citation>
    <scope>NUCLEOTIDE SEQUENCE [LARGE SCALE GENOMIC DNA]</scope>
    <source>
        <strain evidence="2 3">441</strain>
    </source>
</reference>
<dbReference type="EMBL" id="KN833714">
    <property type="protein sequence ID" value="KIK24715.1"/>
    <property type="molecule type" value="Genomic_DNA"/>
</dbReference>
<dbReference type="Proteomes" id="UP000054018">
    <property type="component" value="Unassembled WGS sequence"/>
</dbReference>
<dbReference type="GO" id="GO:0003677">
    <property type="term" value="F:DNA binding"/>
    <property type="evidence" value="ECO:0007669"/>
    <property type="project" value="InterPro"/>
</dbReference>
<reference evidence="3" key="2">
    <citation type="submission" date="2015-01" db="EMBL/GenBank/DDBJ databases">
        <title>Evolutionary Origins and Diversification of the Mycorrhizal Mutualists.</title>
        <authorList>
            <consortium name="DOE Joint Genome Institute"/>
            <consortium name="Mycorrhizal Genomics Consortium"/>
            <person name="Kohler A."/>
            <person name="Kuo A."/>
            <person name="Nagy L.G."/>
            <person name="Floudas D."/>
            <person name="Copeland A."/>
            <person name="Barry K.W."/>
            <person name="Cichocki N."/>
            <person name="Veneault-Fourrey C."/>
            <person name="LaButti K."/>
            <person name="Lindquist E.A."/>
            <person name="Lipzen A."/>
            <person name="Lundell T."/>
            <person name="Morin E."/>
            <person name="Murat C."/>
            <person name="Riley R."/>
            <person name="Ohm R."/>
            <person name="Sun H."/>
            <person name="Tunlid A."/>
            <person name="Henrissat B."/>
            <person name="Grigoriev I.V."/>
            <person name="Hibbett D.S."/>
            <person name="Martin F."/>
        </authorList>
    </citation>
    <scope>NUCLEOTIDE SEQUENCE [LARGE SCALE GENOMIC DNA]</scope>
    <source>
        <strain evidence="3">441</strain>
    </source>
</reference>
<gene>
    <name evidence="2" type="ORF">PISMIDRAFT_98006</name>
</gene>
<protein>
    <submittedName>
        <fullName evidence="2">Uncharacterized protein</fullName>
    </submittedName>
</protein>
<dbReference type="GO" id="GO:0006310">
    <property type="term" value="P:DNA recombination"/>
    <property type="evidence" value="ECO:0007669"/>
    <property type="project" value="UniProtKB-KW"/>
</dbReference>
<organism evidence="2 3">
    <name type="scientific">Pisolithus microcarpus 441</name>
    <dbReference type="NCBI Taxonomy" id="765257"/>
    <lineage>
        <taxon>Eukaryota</taxon>
        <taxon>Fungi</taxon>
        <taxon>Dikarya</taxon>
        <taxon>Basidiomycota</taxon>
        <taxon>Agaricomycotina</taxon>
        <taxon>Agaricomycetes</taxon>
        <taxon>Agaricomycetidae</taxon>
        <taxon>Boletales</taxon>
        <taxon>Sclerodermatineae</taxon>
        <taxon>Pisolithaceae</taxon>
        <taxon>Pisolithus</taxon>
    </lineage>
</organism>
<dbReference type="Gene3D" id="1.10.443.10">
    <property type="entry name" value="Intergrase catalytic core"/>
    <property type="match status" value="1"/>
</dbReference>
<keyword evidence="1" id="KW-0233">DNA recombination</keyword>
<dbReference type="HOGENOM" id="CLU_083223_0_0_1"/>
<dbReference type="OrthoDB" id="5598396at2759"/>
<proteinExistence type="predicted"/>
<keyword evidence="3" id="KW-1185">Reference proteome</keyword>
<sequence length="322" mass="36331">MQVSQSARQPVWEAWPLQCLVSLGMSLHPTTHHTYSSHLNSYLTFCDIHHFPMAPPPDTFSFYIVFMSHYIQPHSVDNYLSGLVLPLKPHFPEAHEVCNSSLVCHTLHGSLHHFSHLVSCHQPLSHADLLHALSSCPCPFSFDDLGWLAMLLCGFFSLLCLGELVYSCLSPWSSVELSNSSFAFTVPCHKSDTCFEGHSIHITHSHLLDDPYSVFTQYLAFHDALFPLHPWLWVRTDGTIPTHAWFLSCFHAVFPDPSFWGHSLWSRGATSLTSAGVPPLQIQAIGGWSSSVWQHYVHKHPVLLQTLLFHDQPIHNPPFSLS</sequence>
<dbReference type="SUPFAM" id="SSF56349">
    <property type="entry name" value="DNA breaking-rejoining enzymes"/>
    <property type="match status" value="1"/>
</dbReference>
<dbReference type="InterPro" id="IPR011010">
    <property type="entry name" value="DNA_brk_join_enz"/>
</dbReference>
<accession>A0A0C9YI33</accession>
<evidence type="ECO:0000256" key="1">
    <source>
        <dbReference type="ARBA" id="ARBA00023172"/>
    </source>
</evidence>
<dbReference type="PANTHER" id="PTHR34605">
    <property type="entry name" value="PHAGE_INTEGRASE DOMAIN-CONTAINING PROTEIN"/>
    <property type="match status" value="1"/>
</dbReference>
<dbReference type="InterPro" id="IPR013762">
    <property type="entry name" value="Integrase-like_cat_sf"/>
</dbReference>
<dbReference type="InterPro" id="IPR052925">
    <property type="entry name" value="Phage_Integrase-like_Recomb"/>
</dbReference>